<feature type="compositionally biased region" description="Low complexity" evidence="11">
    <location>
        <begin position="388"/>
        <end position="401"/>
    </location>
</feature>
<dbReference type="OrthoDB" id="6382242at2759"/>
<keyword evidence="12" id="KW-0812">Transmembrane</keyword>
<evidence type="ECO:0000256" key="2">
    <source>
        <dbReference type="ARBA" id="ARBA00010831"/>
    </source>
</evidence>
<evidence type="ECO:0000313" key="14">
    <source>
        <dbReference type="EMBL" id="CAF2966439.1"/>
    </source>
</evidence>
<keyword evidence="8" id="KW-0238">DNA-binding</keyword>
<feature type="domain" description="C2H2-type" evidence="13">
    <location>
        <begin position="578"/>
        <end position="608"/>
    </location>
</feature>
<gene>
    <name evidence="14" type="ORF">LSAA_11700</name>
</gene>
<evidence type="ECO:0000256" key="9">
    <source>
        <dbReference type="ARBA" id="ARBA00023163"/>
    </source>
</evidence>
<feature type="compositionally biased region" description="Polar residues" evidence="11">
    <location>
        <begin position="868"/>
        <end position="881"/>
    </location>
</feature>
<dbReference type="FunFam" id="3.30.160.60:FF:000036">
    <property type="entry name" value="GLI family zinc finger 3"/>
    <property type="match status" value="1"/>
</dbReference>
<comment type="subcellular location">
    <subcellularLocation>
        <location evidence="1">Nucleus</location>
    </subcellularLocation>
</comment>
<dbReference type="FunFam" id="3.30.160.60:FF:000019">
    <property type="entry name" value="GLI family zinc finger 3"/>
    <property type="match status" value="1"/>
</dbReference>
<feature type="domain" description="C2H2-type" evidence="13">
    <location>
        <begin position="609"/>
        <end position="639"/>
    </location>
</feature>
<feature type="compositionally biased region" description="Low complexity" evidence="11">
    <location>
        <begin position="996"/>
        <end position="1014"/>
    </location>
</feature>
<dbReference type="GO" id="GO:0005634">
    <property type="term" value="C:nucleus"/>
    <property type="evidence" value="ECO:0007669"/>
    <property type="project" value="UniProtKB-SubCell"/>
</dbReference>
<feature type="compositionally biased region" description="Polar residues" evidence="11">
    <location>
        <begin position="783"/>
        <end position="804"/>
    </location>
</feature>
<feature type="compositionally biased region" description="Basic and acidic residues" evidence="11">
    <location>
        <begin position="715"/>
        <end position="727"/>
    </location>
</feature>
<dbReference type="SUPFAM" id="SSF57667">
    <property type="entry name" value="beta-beta-alpha zinc fingers"/>
    <property type="match status" value="3"/>
</dbReference>
<dbReference type="PANTHER" id="PTHR45718:SF4">
    <property type="entry name" value="TRANSCRIPTIONAL ACTIVATOR CUBITUS INTERRUPTUS"/>
    <property type="match status" value="1"/>
</dbReference>
<name>A0A7R8D3H3_LEPSM</name>
<proteinExistence type="inferred from homology"/>
<feature type="domain" description="C2H2-type" evidence="13">
    <location>
        <begin position="482"/>
        <end position="512"/>
    </location>
</feature>
<keyword evidence="6" id="KW-0862">Zinc</keyword>
<dbReference type="AlphaFoldDB" id="A0A7R8D3H3"/>
<dbReference type="GO" id="GO:0000981">
    <property type="term" value="F:DNA-binding transcription factor activity, RNA polymerase II-specific"/>
    <property type="evidence" value="ECO:0007669"/>
    <property type="project" value="TreeGrafter"/>
</dbReference>
<keyword evidence="12" id="KW-1133">Transmembrane helix</keyword>
<feature type="compositionally biased region" description="Low complexity" evidence="11">
    <location>
        <begin position="662"/>
        <end position="680"/>
    </location>
</feature>
<evidence type="ECO:0000259" key="13">
    <source>
        <dbReference type="PROSITE" id="PS50157"/>
    </source>
</evidence>
<dbReference type="Pfam" id="PF23561">
    <property type="entry name" value="zf-C2H2_15"/>
    <property type="match status" value="1"/>
</dbReference>
<accession>A0A7R8D3H3</accession>
<feature type="region of interest" description="Disordered" evidence="11">
    <location>
        <begin position="893"/>
        <end position="962"/>
    </location>
</feature>
<dbReference type="GO" id="GO:0008270">
    <property type="term" value="F:zinc ion binding"/>
    <property type="evidence" value="ECO:0007669"/>
    <property type="project" value="UniProtKB-KW"/>
</dbReference>
<feature type="region of interest" description="Disordered" evidence="11">
    <location>
        <begin position="715"/>
        <end position="735"/>
    </location>
</feature>
<feature type="compositionally biased region" description="Polar residues" evidence="11">
    <location>
        <begin position="363"/>
        <end position="386"/>
    </location>
</feature>
<dbReference type="FunFam" id="3.30.160.60:FF:000031">
    <property type="entry name" value="GLI family zinc finger 3"/>
    <property type="match status" value="1"/>
</dbReference>
<dbReference type="Gene3D" id="3.30.160.60">
    <property type="entry name" value="Classic Zinc Finger"/>
    <property type="match status" value="5"/>
</dbReference>
<dbReference type="PANTHER" id="PTHR45718">
    <property type="entry name" value="TRANSCRIPTIONAL ACTIVATOR CUBITUS INTERRUPTUS"/>
    <property type="match status" value="1"/>
</dbReference>
<evidence type="ECO:0000256" key="11">
    <source>
        <dbReference type="SAM" id="MobiDB-lite"/>
    </source>
</evidence>
<dbReference type="GO" id="GO:0140297">
    <property type="term" value="F:DNA-binding transcription factor binding"/>
    <property type="evidence" value="ECO:0007669"/>
    <property type="project" value="UniProtKB-ARBA"/>
</dbReference>
<feature type="region of interest" description="Disordered" evidence="11">
    <location>
        <begin position="783"/>
        <end position="881"/>
    </location>
</feature>
<dbReference type="GO" id="GO:0000978">
    <property type="term" value="F:RNA polymerase II cis-regulatory region sequence-specific DNA binding"/>
    <property type="evidence" value="ECO:0007669"/>
    <property type="project" value="TreeGrafter"/>
</dbReference>
<feature type="region of interest" description="Disordered" evidence="11">
    <location>
        <begin position="633"/>
        <end position="691"/>
    </location>
</feature>
<keyword evidence="15" id="KW-1185">Reference proteome</keyword>
<dbReference type="PROSITE" id="PS50157">
    <property type="entry name" value="ZINC_FINGER_C2H2_2"/>
    <property type="match status" value="5"/>
</dbReference>
<protein>
    <submittedName>
        <fullName evidence="14">CI</fullName>
    </submittedName>
</protein>
<feature type="region of interest" description="Disordered" evidence="11">
    <location>
        <begin position="345"/>
        <end position="472"/>
    </location>
</feature>
<dbReference type="InterPro" id="IPR013087">
    <property type="entry name" value="Znf_C2H2_type"/>
</dbReference>
<keyword evidence="3" id="KW-0479">Metal-binding</keyword>
<dbReference type="PROSITE" id="PS00028">
    <property type="entry name" value="ZINC_FINGER_C2H2_1"/>
    <property type="match status" value="4"/>
</dbReference>
<keyword evidence="9" id="KW-0804">Transcription</keyword>
<evidence type="ECO:0000256" key="10">
    <source>
        <dbReference type="ARBA" id="ARBA00023242"/>
    </source>
</evidence>
<dbReference type="InterPro" id="IPR056436">
    <property type="entry name" value="Znf-C2H2_ZIC1-5/GLI1-3-like"/>
</dbReference>
<dbReference type="Pfam" id="PF00096">
    <property type="entry name" value="zf-C2H2"/>
    <property type="match status" value="3"/>
</dbReference>
<evidence type="ECO:0000256" key="12">
    <source>
        <dbReference type="SAM" id="Phobius"/>
    </source>
</evidence>
<organism evidence="14 15">
    <name type="scientific">Lepeophtheirus salmonis</name>
    <name type="common">Salmon louse</name>
    <name type="synonym">Caligus salmonis</name>
    <dbReference type="NCBI Taxonomy" id="72036"/>
    <lineage>
        <taxon>Eukaryota</taxon>
        <taxon>Metazoa</taxon>
        <taxon>Ecdysozoa</taxon>
        <taxon>Arthropoda</taxon>
        <taxon>Crustacea</taxon>
        <taxon>Multicrustacea</taxon>
        <taxon>Hexanauplia</taxon>
        <taxon>Copepoda</taxon>
        <taxon>Siphonostomatoida</taxon>
        <taxon>Caligidae</taxon>
        <taxon>Lepeophtheirus</taxon>
    </lineage>
</organism>
<evidence type="ECO:0000313" key="15">
    <source>
        <dbReference type="Proteomes" id="UP000675881"/>
    </source>
</evidence>
<feature type="compositionally biased region" description="Low complexity" evidence="11">
    <location>
        <begin position="943"/>
        <end position="960"/>
    </location>
</feature>
<comment type="similarity">
    <text evidence="2">Belongs to the GLI C2H2-type zinc-finger protein family.</text>
</comment>
<sequence length="1167" mass="128579">MRSTKRTRIEKNFDCSPLLLLRVSLIGHPFNDEECHDGFQLVFPTVTTSLLSTLKRSYPPPCHSRLADSWLLKTRDSSWMMISVLLLLSPLHSMVIIFIHVKSGVFIIIINSTTCWIKNGLPVHHASAFSAFGLPGSANPNERPVYSHHPHHHPMTHWDSRLAHPGLPSSNNPQCSFPPPNHLSDGSSFLGIPPPVQPGVVHPPLSPSSYLTASHASVRSHQDYLAAAAHRLNELQAASAAAMIDPLALEASRIQAASNTLRESLRANRKRALSASPYTDLDIAGALMRYSPTTLQLLSGISPNSSGSYIGGALSPAALSLHSSLQALQAQQIQAHLIRSASTSPFLSPTTSLQAPPSANPLLHSTTGLPTPPSAQNSSQTPSSTPHYLPLSPYSNSSKSDSTTKDSKPASSNVVSSTMDELDVDQIREKVPAPRVKSSKKKEDKKSSSSYGNEFFQPHRVIENSDSTTGDNIKEEPDFVETHCHWAECDRDFCSQDQLVQHLNNDHIANNKKSFVCLWKNCTREEKPFKAQYMLVVHIRRHTGEKPHRCTFENCNKAYSRLENLKTHLRSHTGEKPYTCEFPGCPKAFSNASDRAKHQNRTHSNEKPYACKAPGCTKRYTDPSSLRKHVKTVHGPEITKQMVEKNGPFKAPPSVTIKSEGDASSPGSVSSPPSDVVTSGMHPNPAATSSLVHMNPLGQLHYNVSENVVSTTRQHWGDYESDNERRQSLSSRNISSNANATVGLSMQAPMSHNPVSHIQLKTPVLMGEINKSIEKLSIGSTTSTKANNKLHPPQTQSHLSSHPQPINRRDSNWTNSTEGYGSLISEQSSGNISRRCSAVSAMSQGSNLSTRAMMNSPWDPISVDNSRRSSFAGGQQDGVSQHVNKLHRKAESLIQPMDGRNSSMSNYSTTGAVHPDDPSVHGSVQKAPTRRASDPVRSSSSINRNQFGNQLNNNSNPQQLQRHRSYTQLNENSRIPIHGQRIRGAEEGSGFSPLNQNHIQQQQQQQQQQSCSMQQQVPIQQQRISYNGQNNFNSFQQYPQQQQWGPSYHPNSFANNGNIQQQQQYHHLTQQQYNSNNGGNNNGPSGFDNNHWQQQQHNWPNNNWQQPPPSIGGPPPSGATTTVPQVQQQHGQPAAVAAAATMSANSSSYQRTCDYVQQCQNWSMNQQ</sequence>
<feature type="domain" description="C2H2-type" evidence="13">
    <location>
        <begin position="548"/>
        <end position="577"/>
    </location>
</feature>
<dbReference type="GO" id="GO:0000122">
    <property type="term" value="P:negative regulation of transcription by RNA polymerase II"/>
    <property type="evidence" value="ECO:0007669"/>
    <property type="project" value="UniProtKB-ARBA"/>
</dbReference>
<evidence type="ECO:0000256" key="6">
    <source>
        <dbReference type="ARBA" id="ARBA00022833"/>
    </source>
</evidence>
<feature type="compositionally biased region" description="Polar residues" evidence="11">
    <location>
        <begin position="900"/>
        <end position="911"/>
    </location>
</feature>
<reference evidence="14" key="1">
    <citation type="submission" date="2021-02" db="EMBL/GenBank/DDBJ databases">
        <authorList>
            <person name="Bekaert M."/>
        </authorList>
    </citation>
    <scope>NUCLEOTIDE SEQUENCE</scope>
    <source>
        <strain evidence="14">IoA-00</strain>
    </source>
</reference>
<feature type="compositionally biased region" description="Polar residues" evidence="11">
    <location>
        <begin position="812"/>
        <end position="853"/>
    </location>
</feature>
<keyword evidence="7" id="KW-0805">Transcription regulation</keyword>
<keyword evidence="12" id="KW-0472">Membrane</keyword>
<feature type="region of interest" description="Disordered" evidence="11">
    <location>
        <begin position="1072"/>
        <end position="1133"/>
    </location>
</feature>
<dbReference type="InterPro" id="IPR043359">
    <property type="entry name" value="GLI-like"/>
</dbReference>
<feature type="region of interest" description="Disordered" evidence="11">
    <location>
        <begin position="985"/>
        <end position="1014"/>
    </location>
</feature>
<feature type="compositionally biased region" description="Low complexity" evidence="11">
    <location>
        <begin position="1118"/>
        <end position="1133"/>
    </location>
</feature>
<keyword evidence="10" id="KW-0539">Nucleus</keyword>
<dbReference type="EMBL" id="HG994585">
    <property type="protein sequence ID" value="CAF2966439.1"/>
    <property type="molecule type" value="Genomic_DNA"/>
</dbReference>
<feature type="compositionally biased region" description="Pro residues" evidence="11">
    <location>
        <begin position="1106"/>
        <end position="1117"/>
    </location>
</feature>
<evidence type="ECO:0000256" key="1">
    <source>
        <dbReference type="ARBA" id="ARBA00004123"/>
    </source>
</evidence>
<evidence type="ECO:0000256" key="8">
    <source>
        <dbReference type="ARBA" id="ARBA00023125"/>
    </source>
</evidence>
<evidence type="ECO:0000256" key="7">
    <source>
        <dbReference type="ARBA" id="ARBA00023015"/>
    </source>
</evidence>
<dbReference type="Proteomes" id="UP000675881">
    <property type="component" value="Chromosome 6"/>
</dbReference>
<dbReference type="InterPro" id="IPR036236">
    <property type="entry name" value="Znf_C2H2_sf"/>
</dbReference>
<feature type="compositionally biased region" description="Low complexity" evidence="11">
    <location>
        <begin position="1072"/>
        <end position="1105"/>
    </location>
</feature>
<dbReference type="SMART" id="SM00355">
    <property type="entry name" value="ZnF_C2H2"/>
    <property type="match status" value="5"/>
</dbReference>
<evidence type="ECO:0000256" key="4">
    <source>
        <dbReference type="ARBA" id="ARBA00022737"/>
    </source>
</evidence>
<dbReference type="FunFam" id="3.30.160.60:FF:000048">
    <property type="entry name" value="GLI family zinc finger 3"/>
    <property type="match status" value="1"/>
</dbReference>
<evidence type="ECO:0000256" key="5">
    <source>
        <dbReference type="ARBA" id="ARBA00022771"/>
    </source>
</evidence>
<keyword evidence="4" id="KW-0677">Repeat</keyword>
<evidence type="ECO:0000256" key="3">
    <source>
        <dbReference type="ARBA" id="ARBA00022723"/>
    </source>
</evidence>
<feature type="domain" description="C2H2-type" evidence="13">
    <location>
        <begin position="520"/>
        <end position="547"/>
    </location>
</feature>
<keyword evidence="5" id="KW-0863">Zinc-finger</keyword>
<feature type="transmembrane region" description="Helical" evidence="12">
    <location>
        <begin position="79"/>
        <end position="101"/>
    </location>
</feature>